<reference evidence="1 2" key="1">
    <citation type="submission" date="2017-05" db="EMBL/GenBank/DDBJ databases">
        <title>Thiocyanate degradation by Thiohalobacter thiocyanaticus FOKN1.</title>
        <authorList>
            <person name="Oshiki M."/>
            <person name="Fukushima T."/>
            <person name="Kawano S."/>
            <person name="Nakagawa J."/>
        </authorList>
    </citation>
    <scope>NUCLEOTIDE SEQUENCE [LARGE SCALE GENOMIC DNA]</scope>
    <source>
        <strain evidence="1 2">FOKN1</strain>
    </source>
</reference>
<gene>
    <name evidence="1" type="ORF">FOKN1_1674</name>
</gene>
<dbReference type="Pfam" id="PF05930">
    <property type="entry name" value="Phage_AlpA"/>
    <property type="match status" value="1"/>
</dbReference>
<evidence type="ECO:0000313" key="1">
    <source>
        <dbReference type="EMBL" id="BAZ94062.1"/>
    </source>
</evidence>
<keyword evidence="2" id="KW-1185">Reference proteome</keyword>
<dbReference type="KEGG" id="ttc:FOKN1_1674"/>
<dbReference type="AlphaFoldDB" id="A0A1Z4VRL5"/>
<dbReference type="Gene3D" id="1.10.238.160">
    <property type="match status" value="1"/>
</dbReference>
<evidence type="ECO:0000313" key="2">
    <source>
        <dbReference type="Proteomes" id="UP000218765"/>
    </source>
</evidence>
<sequence length="75" mass="8043">MFNNASGGANMATAILRLPAVKARTGLSRSTIYLRISEGSFPKPVSLGGRAVGWVEAEVNAWLNRQIEASRKAAR</sequence>
<dbReference type="EMBL" id="AP018052">
    <property type="protein sequence ID" value="BAZ94062.1"/>
    <property type="molecule type" value="Genomic_DNA"/>
</dbReference>
<name>A0A1Z4VRL5_9GAMM</name>
<dbReference type="Proteomes" id="UP000218765">
    <property type="component" value="Chromosome"/>
</dbReference>
<protein>
    <submittedName>
        <fullName evidence="1">Transcriptional regulator</fullName>
    </submittedName>
</protein>
<dbReference type="PANTHER" id="PTHR36154">
    <property type="entry name" value="DNA-BINDING TRANSCRIPTIONAL ACTIVATOR ALPA"/>
    <property type="match status" value="1"/>
</dbReference>
<accession>A0A1Z4VRL5</accession>
<dbReference type="PANTHER" id="PTHR36154:SF1">
    <property type="entry name" value="DNA-BINDING TRANSCRIPTIONAL ACTIVATOR ALPA"/>
    <property type="match status" value="1"/>
</dbReference>
<proteinExistence type="predicted"/>
<dbReference type="InterPro" id="IPR052931">
    <property type="entry name" value="Prophage_regulatory_activator"/>
</dbReference>
<dbReference type="InterPro" id="IPR010260">
    <property type="entry name" value="AlpA"/>
</dbReference>
<organism evidence="1 2">
    <name type="scientific">Thiohalobacter thiocyanaticus</name>
    <dbReference type="NCBI Taxonomy" id="585455"/>
    <lineage>
        <taxon>Bacteria</taxon>
        <taxon>Pseudomonadati</taxon>
        <taxon>Pseudomonadota</taxon>
        <taxon>Gammaproteobacteria</taxon>
        <taxon>Thiohalobacterales</taxon>
        <taxon>Thiohalobacteraceae</taxon>
        <taxon>Thiohalobacter</taxon>
    </lineage>
</organism>